<feature type="signal peptide" evidence="1">
    <location>
        <begin position="1"/>
        <end position="24"/>
    </location>
</feature>
<reference evidence="2 3" key="2">
    <citation type="journal article" date="2019" name="G3 (Bethesda)">
        <title>Hybrid Assembly of the Genome of the Entomopathogenic Nematode Steinernema carpocapsae Identifies the X-Chromosome.</title>
        <authorList>
            <person name="Serra L."/>
            <person name="Macchietto M."/>
            <person name="Macias-Munoz A."/>
            <person name="McGill C.J."/>
            <person name="Rodriguez I.M."/>
            <person name="Rodriguez B."/>
            <person name="Murad R."/>
            <person name="Mortazavi A."/>
        </authorList>
    </citation>
    <scope>NUCLEOTIDE SEQUENCE [LARGE SCALE GENOMIC DNA]</scope>
    <source>
        <strain evidence="2 3">ALL</strain>
    </source>
</reference>
<reference evidence="2 3" key="1">
    <citation type="journal article" date="2015" name="Genome Biol.">
        <title>Comparative genomics of Steinernema reveals deeply conserved gene regulatory networks.</title>
        <authorList>
            <person name="Dillman A.R."/>
            <person name="Macchietto M."/>
            <person name="Porter C.F."/>
            <person name="Rogers A."/>
            <person name="Williams B."/>
            <person name="Antoshechkin I."/>
            <person name="Lee M.M."/>
            <person name="Goodwin Z."/>
            <person name="Lu X."/>
            <person name="Lewis E.E."/>
            <person name="Goodrich-Blair H."/>
            <person name="Stock S.P."/>
            <person name="Adams B.J."/>
            <person name="Sternberg P.W."/>
            <person name="Mortazavi A."/>
        </authorList>
    </citation>
    <scope>NUCLEOTIDE SEQUENCE [LARGE SCALE GENOMIC DNA]</scope>
    <source>
        <strain evidence="2 3">ALL</strain>
    </source>
</reference>
<sequence>MALSKQLLGFFALLLLSTVHISEAGTWLSFNQNTGGVPSQQIVPSYSRNDRNLMQILKTCTDEYSKRMAKRSAPMSDVMTRQQRSDAELCRQLIEMVVAQRRR</sequence>
<keyword evidence="3" id="KW-1185">Reference proteome</keyword>
<evidence type="ECO:0000313" key="3">
    <source>
        <dbReference type="Proteomes" id="UP000298663"/>
    </source>
</evidence>
<evidence type="ECO:0000313" key="2">
    <source>
        <dbReference type="EMBL" id="TMS35540.1"/>
    </source>
</evidence>
<protein>
    <submittedName>
        <fullName evidence="2">Uncharacterized protein</fullName>
    </submittedName>
</protein>
<comment type="caution">
    <text evidence="2">The sequence shown here is derived from an EMBL/GenBank/DDBJ whole genome shotgun (WGS) entry which is preliminary data.</text>
</comment>
<dbReference type="Proteomes" id="UP000298663">
    <property type="component" value="Unassembled WGS sequence"/>
</dbReference>
<dbReference type="OrthoDB" id="5841008at2759"/>
<name>A0A4U8UQL6_STECR</name>
<dbReference type="EMBL" id="AZBU02000001">
    <property type="protein sequence ID" value="TMS35540.1"/>
    <property type="molecule type" value="Genomic_DNA"/>
</dbReference>
<accession>A0A4U8UQL6</accession>
<dbReference type="AlphaFoldDB" id="A0A4U8UQL6"/>
<organism evidence="2 3">
    <name type="scientific">Steinernema carpocapsae</name>
    <name type="common">Entomopathogenic nematode</name>
    <dbReference type="NCBI Taxonomy" id="34508"/>
    <lineage>
        <taxon>Eukaryota</taxon>
        <taxon>Metazoa</taxon>
        <taxon>Ecdysozoa</taxon>
        <taxon>Nematoda</taxon>
        <taxon>Chromadorea</taxon>
        <taxon>Rhabditida</taxon>
        <taxon>Tylenchina</taxon>
        <taxon>Panagrolaimomorpha</taxon>
        <taxon>Strongyloidoidea</taxon>
        <taxon>Steinernematidae</taxon>
        <taxon>Steinernema</taxon>
    </lineage>
</organism>
<evidence type="ECO:0000256" key="1">
    <source>
        <dbReference type="SAM" id="SignalP"/>
    </source>
</evidence>
<feature type="chain" id="PRO_5020275548" evidence="1">
    <location>
        <begin position="25"/>
        <end position="103"/>
    </location>
</feature>
<gene>
    <name evidence="2" type="ORF">L596_002922</name>
</gene>
<proteinExistence type="predicted"/>
<keyword evidence="1" id="KW-0732">Signal</keyword>